<proteinExistence type="predicted"/>
<feature type="compositionally biased region" description="Polar residues" evidence="1">
    <location>
        <begin position="1"/>
        <end position="22"/>
    </location>
</feature>
<reference evidence="3" key="2">
    <citation type="submission" date="2015-01" db="EMBL/GenBank/DDBJ databases">
        <title>Evolutionary Origins and Diversification of the Mycorrhizal Mutualists.</title>
        <authorList>
            <consortium name="DOE Joint Genome Institute"/>
            <consortium name="Mycorrhizal Genomics Consortium"/>
            <person name="Kohler A."/>
            <person name="Kuo A."/>
            <person name="Nagy L.G."/>
            <person name="Floudas D."/>
            <person name="Copeland A."/>
            <person name="Barry K.W."/>
            <person name="Cichocki N."/>
            <person name="Veneault-Fourrey C."/>
            <person name="LaButti K."/>
            <person name="Lindquist E.A."/>
            <person name="Lipzen A."/>
            <person name="Lundell T."/>
            <person name="Morin E."/>
            <person name="Murat C."/>
            <person name="Riley R."/>
            <person name="Ohm R."/>
            <person name="Sun H."/>
            <person name="Tunlid A."/>
            <person name="Henrissat B."/>
            <person name="Grigoriev I.V."/>
            <person name="Hibbett D.S."/>
            <person name="Martin F."/>
        </authorList>
    </citation>
    <scope>NUCLEOTIDE SEQUENCE [LARGE SCALE GENOMIC DNA]</scope>
    <source>
        <strain evidence="3">F 1598</strain>
    </source>
</reference>
<organism evidence="2 3">
    <name type="scientific">Piloderma croceum (strain F 1598)</name>
    <dbReference type="NCBI Taxonomy" id="765440"/>
    <lineage>
        <taxon>Eukaryota</taxon>
        <taxon>Fungi</taxon>
        <taxon>Dikarya</taxon>
        <taxon>Basidiomycota</taxon>
        <taxon>Agaricomycotina</taxon>
        <taxon>Agaricomycetes</taxon>
        <taxon>Agaricomycetidae</taxon>
        <taxon>Atheliales</taxon>
        <taxon>Atheliaceae</taxon>
        <taxon>Piloderma</taxon>
    </lineage>
</organism>
<reference evidence="2 3" key="1">
    <citation type="submission" date="2014-04" db="EMBL/GenBank/DDBJ databases">
        <authorList>
            <consortium name="DOE Joint Genome Institute"/>
            <person name="Kuo A."/>
            <person name="Tarkka M."/>
            <person name="Buscot F."/>
            <person name="Kohler A."/>
            <person name="Nagy L.G."/>
            <person name="Floudas D."/>
            <person name="Copeland A."/>
            <person name="Barry K.W."/>
            <person name="Cichocki N."/>
            <person name="Veneault-Fourrey C."/>
            <person name="LaButti K."/>
            <person name="Lindquist E.A."/>
            <person name="Lipzen A."/>
            <person name="Lundell T."/>
            <person name="Morin E."/>
            <person name="Murat C."/>
            <person name="Sun H."/>
            <person name="Tunlid A."/>
            <person name="Henrissat B."/>
            <person name="Grigoriev I.V."/>
            <person name="Hibbett D.S."/>
            <person name="Martin F."/>
            <person name="Nordberg H.P."/>
            <person name="Cantor M.N."/>
            <person name="Hua S.X."/>
        </authorList>
    </citation>
    <scope>NUCLEOTIDE SEQUENCE [LARGE SCALE GENOMIC DNA]</scope>
    <source>
        <strain evidence="2 3">F 1598</strain>
    </source>
</reference>
<dbReference type="OrthoDB" id="3353673at2759"/>
<evidence type="ECO:0008006" key="4">
    <source>
        <dbReference type="Google" id="ProtNLM"/>
    </source>
</evidence>
<dbReference type="InParanoid" id="A0A0C3BGV1"/>
<evidence type="ECO:0000256" key="1">
    <source>
        <dbReference type="SAM" id="MobiDB-lite"/>
    </source>
</evidence>
<evidence type="ECO:0000313" key="2">
    <source>
        <dbReference type="EMBL" id="KIM85523.1"/>
    </source>
</evidence>
<gene>
    <name evidence="2" type="ORF">PILCRDRAFT_817551</name>
</gene>
<feature type="region of interest" description="Disordered" evidence="1">
    <location>
        <begin position="104"/>
        <end position="133"/>
    </location>
</feature>
<sequence length="318" mass="35902">MSSELAQQNHPSSRLSNGQKRSLTVPEETNAIPLNDQNAWYYPSQGHDDSEDELLDVGTKGGNWGKKTSRGSRWVRRGKIVSWGPGMDEWEAEDRARKRVKLLLPTERKSPSPPTLPHLQSPSPPLVSPYPPPTTQHLSYSSFVMDKAVTHSFRSSLLDELEQATNSLIEGEATMRKALGRLWQVIAEDAEVRPSDTALIPKREEEEEDTNEEDGREQRIARAPDLSPAIHKIFLSERGSAVVFEQSHFVTPEAQLDRLEKSVAIIRELQDDGREYVERLEEIREGLGDVRAQRNVIWDMVREHAVKELQDAAFAVGV</sequence>
<dbReference type="HOGENOM" id="CLU_045445_0_0_1"/>
<name>A0A0C3BGV1_PILCF</name>
<feature type="compositionally biased region" description="Pro residues" evidence="1">
    <location>
        <begin position="111"/>
        <end position="133"/>
    </location>
</feature>
<dbReference type="AlphaFoldDB" id="A0A0C3BGV1"/>
<feature type="region of interest" description="Disordered" evidence="1">
    <location>
        <begin position="195"/>
        <end position="219"/>
    </location>
</feature>
<feature type="compositionally biased region" description="Acidic residues" evidence="1">
    <location>
        <begin position="205"/>
        <end position="215"/>
    </location>
</feature>
<dbReference type="EMBL" id="KN832985">
    <property type="protein sequence ID" value="KIM85523.1"/>
    <property type="molecule type" value="Genomic_DNA"/>
</dbReference>
<dbReference type="Proteomes" id="UP000054166">
    <property type="component" value="Unassembled WGS sequence"/>
</dbReference>
<keyword evidence="3" id="KW-1185">Reference proteome</keyword>
<feature type="region of interest" description="Disordered" evidence="1">
    <location>
        <begin position="1"/>
        <end position="70"/>
    </location>
</feature>
<evidence type="ECO:0000313" key="3">
    <source>
        <dbReference type="Proteomes" id="UP000054166"/>
    </source>
</evidence>
<accession>A0A0C3BGV1</accession>
<dbReference type="STRING" id="765440.A0A0C3BGV1"/>
<protein>
    <recommendedName>
        <fullName evidence="4">Transcriptional regulatory protein RXT2 N-terminal domain-containing protein</fullName>
    </recommendedName>
</protein>